<dbReference type="EMBL" id="CP043765">
    <property type="protein sequence ID" value="QUS47106.1"/>
    <property type="molecule type" value="Genomic_DNA"/>
</dbReference>
<dbReference type="AlphaFoldDB" id="A0A8E5IND8"/>
<keyword evidence="2" id="KW-0067">ATP-binding</keyword>
<sequence length="105" mass="11324">MLHTARRDLKQARSELRSHFGYAGLVGTSAAMRKLYALIERVRDTDVPILVTGESGTGKEMVARAVHIAGPRAKQPFLGVNCGAIPANLLESELFGHVRGAFTGH</sequence>
<keyword evidence="1" id="KW-0547">Nucleotide-binding</keyword>
<evidence type="ECO:0000313" key="4">
    <source>
        <dbReference type="EMBL" id="QUS47106.1"/>
    </source>
</evidence>
<dbReference type="InterPro" id="IPR027417">
    <property type="entry name" value="P-loop_NTPase"/>
</dbReference>
<dbReference type="CDD" id="cd00009">
    <property type="entry name" value="AAA"/>
    <property type="match status" value="1"/>
</dbReference>
<name>A0A8E5IND8_SALET</name>
<dbReference type="PROSITE" id="PS50045">
    <property type="entry name" value="SIGMA54_INTERACT_4"/>
    <property type="match status" value="1"/>
</dbReference>
<feature type="domain" description="Sigma-54 factor interaction" evidence="3">
    <location>
        <begin position="25"/>
        <end position="105"/>
    </location>
</feature>
<dbReference type="SUPFAM" id="SSF52540">
    <property type="entry name" value="P-loop containing nucleoside triphosphate hydrolases"/>
    <property type="match status" value="1"/>
</dbReference>
<gene>
    <name evidence="4" type="ORF">F1331_26305</name>
</gene>
<dbReference type="Pfam" id="PF00158">
    <property type="entry name" value="Sigma54_activat"/>
    <property type="match status" value="1"/>
</dbReference>
<dbReference type="InterPro" id="IPR002078">
    <property type="entry name" value="Sigma_54_int"/>
</dbReference>
<dbReference type="GO" id="GO:0005524">
    <property type="term" value="F:ATP binding"/>
    <property type="evidence" value="ECO:0007669"/>
    <property type="project" value="UniProtKB-KW"/>
</dbReference>
<dbReference type="PROSITE" id="PS00675">
    <property type="entry name" value="SIGMA54_INTERACT_1"/>
    <property type="match status" value="1"/>
</dbReference>
<dbReference type="GO" id="GO:0006355">
    <property type="term" value="P:regulation of DNA-templated transcription"/>
    <property type="evidence" value="ECO:0007669"/>
    <property type="project" value="InterPro"/>
</dbReference>
<evidence type="ECO:0000256" key="1">
    <source>
        <dbReference type="ARBA" id="ARBA00022741"/>
    </source>
</evidence>
<dbReference type="InterPro" id="IPR025662">
    <property type="entry name" value="Sigma_54_int_dom_ATP-bd_1"/>
</dbReference>
<dbReference type="PANTHER" id="PTHR32071">
    <property type="entry name" value="TRANSCRIPTIONAL REGULATORY PROTEIN"/>
    <property type="match status" value="1"/>
</dbReference>
<evidence type="ECO:0000259" key="3">
    <source>
        <dbReference type="PROSITE" id="PS50045"/>
    </source>
</evidence>
<organism evidence="4">
    <name type="scientific">Salmonella enterica subsp. enterica serovar Dessau</name>
    <dbReference type="NCBI Taxonomy" id="2564349"/>
    <lineage>
        <taxon>Bacteria</taxon>
        <taxon>Pseudomonadati</taxon>
        <taxon>Pseudomonadota</taxon>
        <taxon>Gammaproteobacteria</taxon>
        <taxon>Enterobacterales</taxon>
        <taxon>Enterobacteriaceae</taxon>
        <taxon>Salmonella</taxon>
    </lineage>
</organism>
<dbReference type="Gene3D" id="3.40.50.300">
    <property type="entry name" value="P-loop containing nucleotide triphosphate hydrolases"/>
    <property type="match status" value="1"/>
</dbReference>
<reference evidence="4" key="1">
    <citation type="submission" date="2019-09" db="EMBL/GenBank/DDBJ databases">
        <title>Characterization of Mobilized Colistin Resistance Gene mcr-9 Carrying Colisitin Resistant Salmonella enterica serotype Senftenberg ST14.</title>
        <authorList>
            <person name="Cha M.-H."/>
            <person name="Woo G.-J."/>
        </authorList>
    </citation>
    <scope>NUCLEOTIDE SEQUENCE</scope>
    <source>
        <strain evidence="4">KUFSE-SAL0043</strain>
    </source>
</reference>
<accession>A0A8E5IND8</accession>
<protein>
    <submittedName>
        <fullName evidence="4">Sigma-54 factor interaction domain-containing protein</fullName>
    </submittedName>
</protein>
<proteinExistence type="predicted"/>
<evidence type="ECO:0000256" key="2">
    <source>
        <dbReference type="ARBA" id="ARBA00022840"/>
    </source>
</evidence>